<protein>
    <submittedName>
        <fullName evidence="1">DUF4291 domain-containing protein</fullName>
    </submittedName>
</protein>
<evidence type="ECO:0000313" key="2">
    <source>
        <dbReference type="Proteomes" id="UP001144036"/>
    </source>
</evidence>
<comment type="caution">
    <text evidence="1">The sequence shown here is derived from an EMBL/GenBank/DDBJ whole genome shotgun (WGS) entry which is preliminary data.</text>
</comment>
<dbReference type="EMBL" id="JAPNNL010000128">
    <property type="protein sequence ID" value="MDA0636903.1"/>
    <property type="molecule type" value="Genomic_DNA"/>
</dbReference>
<dbReference type="Pfam" id="PF14124">
    <property type="entry name" value="DUF4291"/>
    <property type="match status" value="1"/>
</dbReference>
<proteinExistence type="predicted"/>
<reference evidence="1" key="1">
    <citation type="submission" date="2022-11" db="EMBL/GenBank/DDBJ databases">
        <title>Nonomuraea corallina sp. nov., a new species of the genus Nonomuraea isolated from sea side sediment in Thai sea.</title>
        <authorList>
            <person name="Ngamcharungchit C."/>
            <person name="Matsumoto A."/>
            <person name="Suriyachadkun C."/>
            <person name="Panbangred W."/>
            <person name="Inahashi Y."/>
            <person name="Intra B."/>
        </authorList>
    </citation>
    <scope>NUCLEOTIDE SEQUENCE</scope>
    <source>
        <strain evidence="1">MCN248</strain>
    </source>
</reference>
<name>A0ABT4SIQ8_9ACTN</name>
<dbReference type="InterPro" id="IPR025633">
    <property type="entry name" value="DUF4291"/>
</dbReference>
<organism evidence="1 2">
    <name type="scientific">Nonomuraea corallina</name>
    <dbReference type="NCBI Taxonomy" id="2989783"/>
    <lineage>
        <taxon>Bacteria</taxon>
        <taxon>Bacillati</taxon>
        <taxon>Actinomycetota</taxon>
        <taxon>Actinomycetes</taxon>
        <taxon>Streptosporangiales</taxon>
        <taxon>Streptosporangiaceae</taxon>
        <taxon>Nonomuraea</taxon>
    </lineage>
</organism>
<dbReference type="PANTHER" id="PTHR38567">
    <property type="entry name" value="DUF4291 DOMAIN-CONTAINING PROTEIN"/>
    <property type="match status" value="1"/>
</dbReference>
<evidence type="ECO:0000313" key="1">
    <source>
        <dbReference type="EMBL" id="MDA0636903.1"/>
    </source>
</evidence>
<accession>A0ABT4SIQ8</accession>
<dbReference type="Proteomes" id="UP001144036">
    <property type="component" value="Unassembled WGS sequence"/>
</dbReference>
<keyword evidence="2" id="KW-1185">Reference proteome</keyword>
<dbReference type="RefSeq" id="WP_270157803.1">
    <property type="nucleotide sequence ID" value="NZ_JAPNNL010000128.1"/>
</dbReference>
<gene>
    <name evidence="1" type="ORF">OUY22_26140</name>
</gene>
<dbReference type="PANTHER" id="PTHR38567:SF1">
    <property type="entry name" value="DUF4291 DOMAIN-CONTAINING PROTEIN"/>
    <property type="match status" value="1"/>
</dbReference>
<sequence length="200" mass="22709">MSIPYRQIRAAFTDEAITVYQAYGPAVAGPAVRAQRFVPPFKRERMTWIKPSFLWMMYRCGWATKPGQTRVLAIDITREGFAWALEHSCLSHPDAGTDHEVWKKRLRESPVRIQWDPERDPHHHALPHRSIQIGLSGVAVARYVDQWILGITDLTDRVRDIRQALHDGKDVTEMLPVERPYPLPARLAEAIGASTAPALG</sequence>